<keyword evidence="3" id="KW-1185">Reference proteome</keyword>
<feature type="non-terminal residue" evidence="2">
    <location>
        <position position="1"/>
    </location>
</feature>
<gene>
    <name evidence="2" type="ORF">KQX54_014082</name>
</gene>
<protein>
    <submittedName>
        <fullName evidence="2">Uncharacterized protein</fullName>
    </submittedName>
</protein>
<sequence>CLSPRSAFFYEFPPNEQDQNTNKKKTTFSRLLKGLKTHKKEKQNQAQASPKHSSHMKLGVPQRIDTPDSVLQSGLDLGPEISHAVLRSMVDPKDYDRLRYFQMNSGQSNSFEETIHRTEIE</sequence>
<evidence type="ECO:0000313" key="2">
    <source>
        <dbReference type="EMBL" id="KAH0561179.1"/>
    </source>
</evidence>
<comment type="caution">
    <text evidence="2">The sequence shown here is derived from an EMBL/GenBank/DDBJ whole genome shotgun (WGS) entry which is preliminary data.</text>
</comment>
<name>A0AAV7J0C2_COTGL</name>
<evidence type="ECO:0000256" key="1">
    <source>
        <dbReference type="SAM" id="MobiDB-lite"/>
    </source>
</evidence>
<accession>A0AAV7J0C2</accession>
<evidence type="ECO:0000313" key="3">
    <source>
        <dbReference type="Proteomes" id="UP000826195"/>
    </source>
</evidence>
<dbReference type="AlphaFoldDB" id="A0AAV7J0C2"/>
<dbReference type="EMBL" id="JAHXZJ010000374">
    <property type="protein sequence ID" value="KAH0561179.1"/>
    <property type="molecule type" value="Genomic_DNA"/>
</dbReference>
<feature type="region of interest" description="Disordered" evidence="1">
    <location>
        <begin position="34"/>
        <end position="72"/>
    </location>
</feature>
<organism evidence="2 3">
    <name type="scientific">Cotesia glomerata</name>
    <name type="common">Lepidopteran parasitic wasp</name>
    <name type="synonym">Apanteles glomeratus</name>
    <dbReference type="NCBI Taxonomy" id="32391"/>
    <lineage>
        <taxon>Eukaryota</taxon>
        <taxon>Metazoa</taxon>
        <taxon>Ecdysozoa</taxon>
        <taxon>Arthropoda</taxon>
        <taxon>Hexapoda</taxon>
        <taxon>Insecta</taxon>
        <taxon>Pterygota</taxon>
        <taxon>Neoptera</taxon>
        <taxon>Endopterygota</taxon>
        <taxon>Hymenoptera</taxon>
        <taxon>Apocrita</taxon>
        <taxon>Ichneumonoidea</taxon>
        <taxon>Braconidae</taxon>
        <taxon>Microgastrinae</taxon>
        <taxon>Cotesia</taxon>
    </lineage>
</organism>
<reference evidence="2 3" key="1">
    <citation type="journal article" date="2021" name="J. Hered.">
        <title>A chromosome-level genome assembly of the parasitoid wasp, Cotesia glomerata (Hymenoptera: Braconidae).</title>
        <authorList>
            <person name="Pinto B.J."/>
            <person name="Weis J.J."/>
            <person name="Gamble T."/>
            <person name="Ode P.J."/>
            <person name="Paul R."/>
            <person name="Zaspel J.M."/>
        </authorList>
    </citation>
    <scope>NUCLEOTIDE SEQUENCE [LARGE SCALE GENOMIC DNA]</scope>
    <source>
        <strain evidence="2">CgM1</strain>
    </source>
</reference>
<proteinExistence type="predicted"/>
<dbReference type="Proteomes" id="UP000826195">
    <property type="component" value="Unassembled WGS sequence"/>
</dbReference>